<feature type="short sequence motif" description="'HIGH' region" evidence="8">
    <location>
        <begin position="21"/>
        <end position="29"/>
    </location>
</feature>
<dbReference type="SUPFAM" id="SSF52374">
    <property type="entry name" value="Nucleotidylyl transferase"/>
    <property type="match status" value="1"/>
</dbReference>
<accession>A0A917PFG0</accession>
<reference evidence="10" key="2">
    <citation type="submission" date="2020-09" db="EMBL/GenBank/DDBJ databases">
        <authorList>
            <person name="Sun Q."/>
            <person name="Ohkuma M."/>
        </authorList>
    </citation>
    <scope>NUCLEOTIDE SEQUENCE</scope>
    <source>
        <strain evidence="10">JCM 14371</strain>
    </source>
</reference>
<evidence type="ECO:0000256" key="8">
    <source>
        <dbReference type="HAMAP-Rule" id="MF_00140"/>
    </source>
</evidence>
<feature type="binding site" evidence="8">
    <location>
        <position position="147"/>
    </location>
    <ligand>
        <name>L-tryptophan</name>
        <dbReference type="ChEBI" id="CHEBI:57912"/>
    </ligand>
</feature>
<dbReference type="CDD" id="cd00806">
    <property type="entry name" value="TrpRS_core"/>
    <property type="match status" value="1"/>
</dbReference>
<dbReference type="InterPro" id="IPR050203">
    <property type="entry name" value="Trp-tRNA_synthetase"/>
</dbReference>
<dbReference type="InterPro" id="IPR002306">
    <property type="entry name" value="Trp-tRNA-ligase"/>
</dbReference>
<evidence type="ECO:0000256" key="2">
    <source>
        <dbReference type="ARBA" id="ARBA00022598"/>
    </source>
</evidence>
<feature type="short sequence motif" description="'KMSKS' region" evidence="8">
    <location>
        <begin position="206"/>
        <end position="210"/>
    </location>
</feature>
<dbReference type="HAMAP" id="MF_00140_B">
    <property type="entry name" value="Trp_tRNA_synth_B"/>
    <property type="match status" value="1"/>
</dbReference>
<dbReference type="PROSITE" id="PS00178">
    <property type="entry name" value="AA_TRNA_LIGASE_I"/>
    <property type="match status" value="1"/>
</dbReference>
<protein>
    <recommendedName>
        <fullName evidence="8">Tryptophan--tRNA ligase</fullName>
        <ecNumber evidence="8">6.1.1.2</ecNumber>
    </recommendedName>
    <alternativeName>
        <fullName evidence="8">Tryptophanyl-tRNA synthetase</fullName>
        <shortName evidence="8">TrpRS</shortName>
    </alternativeName>
</protein>
<keyword evidence="8" id="KW-0963">Cytoplasm</keyword>
<dbReference type="GO" id="GO:0005524">
    <property type="term" value="F:ATP binding"/>
    <property type="evidence" value="ECO:0007669"/>
    <property type="project" value="UniProtKB-UniRule"/>
</dbReference>
<evidence type="ECO:0000256" key="3">
    <source>
        <dbReference type="ARBA" id="ARBA00022741"/>
    </source>
</evidence>
<evidence type="ECO:0000256" key="1">
    <source>
        <dbReference type="ARBA" id="ARBA00005594"/>
    </source>
</evidence>
<proteinExistence type="inferred from homology"/>
<dbReference type="PANTHER" id="PTHR43766">
    <property type="entry name" value="TRYPTOPHAN--TRNA LIGASE, MITOCHONDRIAL"/>
    <property type="match status" value="1"/>
</dbReference>
<keyword evidence="11" id="KW-1185">Reference proteome</keyword>
<dbReference type="AlphaFoldDB" id="A0A917PFG0"/>
<organism evidence="10 11">
    <name type="scientific">Deinococcus aquiradiocola</name>
    <dbReference type="NCBI Taxonomy" id="393059"/>
    <lineage>
        <taxon>Bacteria</taxon>
        <taxon>Thermotogati</taxon>
        <taxon>Deinococcota</taxon>
        <taxon>Deinococci</taxon>
        <taxon>Deinococcales</taxon>
        <taxon>Deinococcaceae</taxon>
        <taxon>Deinococcus</taxon>
    </lineage>
</organism>
<gene>
    <name evidence="8 10" type="primary">trpS</name>
    <name evidence="10" type="ORF">GCM10008939_19030</name>
</gene>
<evidence type="ECO:0000313" key="11">
    <source>
        <dbReference type="Proteomes" id="UP000635726"/>
    </source>
</evidence>
<reference evidence="10" key="1">
    <citation type="journal article" date="2014" name="Int. J. Syst. Evol. Microbiol.">
        <title>Complete genome sequence of Corynebacterium casei LMG S-19264T (=DSM 44701T), isolated from a smear-ripened cheese.</title>
        <authorList>
            <consortium name="US DOE Joint Genome Institute (JGI-PGF)"/>
            <person name="Walter F."/>
            <person name="Albersmeier A."/>
            <person name="Kalinowski J."/>
            <person name="Ruckert C."/>
        </authorList>
    </citation>
    <scope>NUCLEOTIDE SEQUENCE</scope>
    <source>
        <strain evidence="10">JCM 14371</strain>
    </source>
</reference>
<dbReference type="PANTHER" id="PTHR43766:SF1">
    <property type="entry name" value="TRYPTOPHAN--TRNA LIGASE, MITOCHONDRIAL"/>
    <property type="match status" value="1"/>
</dbReference>
<comment type="function">
    <text evidence="8">Catalyzes the attachment of tryptophan to tRNA(Trp).</text>
</comment>
<sequence length="349" mass="38240">MAGAVGARIPGMTRVFSGIQPTGEPHIGNYFGAMRNYVRLGEQYGQDAIYCIVDLHAPTNPLAYDPATLARLTFDMALANMSVGLDPEKVVFFVQSQVREHSELGWIFTLQTPVGELERMTQYKDKAGKLESIPAGLLMYPVLQAADILLYKADTVPVGEDQVQHIELTREIARRFNHTHGQTFPEPKAVLEKDALRVPGMDGQGKMSKSKGDTSTMGVLESMDSIWGKLRTSPTDPARVRRTDPGNPDVCLVFDYHKLFSDDTTLLEVADGCRTAGIGCIDCKKRLMTGIERELTPIQARASELRARPDDVLGGLAHGAERARAIAAPVMDEVRSKMGFLGASPSQEH</sequence>
<dbReference type="Gene3D" id="3.40.50.620">
    <property type="entry name" value="HUPs"/>
    <property type="match status" value="1"/>
</dbReference>
<keyword evidence="4 8" id="KW-0067">ATP-binding</keyword>
<dbReference type="Gene3D" id="1.10.240.10">
    <property type="entry name" value="Tyrosyl-Transfer RNA Synthetase"/>
    <property type="match status" value="1"/>
</dbReference>
<dbReference type="Proteomes" id="UP000635726">
    <property type="component" value="Unassembled WGS sequence"/>
</dbReference>
<dbReference type="NCBIfam" id="TIGR00233">
    <property type="entry name" value="trpS"/>
    <property type="match status" value="1"/>
</dbReference>
<evidence type="ECO:0000313" key="10">
    <source>
        <dbReference type="EMBL" id="GGJ74927.1"/>
    </source>
</evidence>
<dbReference type="InterPro" id="IPR001412">
    <property type="entry name" value="aa-tRNA-synth_I_CS"/>
</dbReference>
<dbReference type="GO" id="GO:0004830">
    <property type="term" value="F:tryptophan-tRNA ligase activity"/>
    <property type="evidence" value="ECO:0007669"/>
    <property type="project" value="UniProtKB-UniRule"/>
</dbReference>
<keyword evidence="6 8" id="KW-0030">Aminoacyl-tRNA synthetase</keyword>
<dbReference type="PRINTS" id="PR01039">
    <property type="entry name" value="TRNASYNTHTRP"/>
</dbReference>
<name>A0A917PFG0_9DEIO</name>
<dbReference type="GO" id="GO:0006436">
    <property type="term" value="P:tryptophanyl-tRNA aminoacylation"/>
    <property type="evidence" value="ECO:0007669"/>
    <property type="project" value="UniProtKB-UniRule"/>
</dbReference>
<dbReference type="InterPro" id="IPR014729">
    <property type="entry name" value="Rossmann-like_a/b/a_fold"/>
</dbReference>
<evidence type="ECO:0000256" key="9">
    <source>
        <dbReference type="RuleBase" id="RU363036"/>
    </source>
</evidence>
<comment type="caution">
    <text evidence="10">The sequence shown here is derived from an EMBL/GenBank/DDBJ whole genome shotgun (WGS) entry which is preliminary data.</text>
</comment>
<comment type="subcellular location">
    <subcellularLocation>
        <location evidence="8">Cytoplasm</location>
    </subcellularLocation>
</comment>
<evidence type="ECO:0000256" key="6">
    <source>
        <dbReference type="ARBA" id="ARBA00023146"/>
    </source>
</evidence>
<keyword evidence="3 8" id="KW-0547">Nucleotide-binding</keyword>
<comment type="catalytic activity">
    <reaction evidence="7 8">
        <text>tRNA(Trp) + L-tryptophan + ATP = L-tryptophyl-tRNA(Trp) + AMP + diphosphate + H(+)</text>
        <dbReference type="Rhea" id="RHEA:24080"/>
        <dbReference type="Rhea" id="RHEA-COMP:9671"/>
        <dbReference type="Rhea" id="RHEA-COMP:9705"/>
        <dbReference type="ChEBI" id="CHEBI:15378"/>
        <dbReference type="ChEBI" id="CHEBI:30616"/>
        <dbReference type="ChEBI" id="CHEBI:33019"/>
        <dbReference type="ChEBI" id="CHEBI:57912"/>
        <dbReference type="ChEBI" id="CHEBI:78442"/>
        <dbReference type="ChEBI" id="CHEBI:78535"/>
        <dbReference type="ChEBI" id="CHEBI:456215"/>
        <dbReference type="EC" id="6.1.1.2"/>
    </reaction>
</comment>
<evidence type="ECO:0000256" key="4">
    <source>
        <dbReference type="ARBA" id="ARBA00022840"/>
    </source>
</evidence>
<dbReference type="EMBL" id="BMOE01000005">
    <property type="protein sequence ID" value="GGJ74927.1"/>
    <property type="molecule type" value="Genomic_DNA"/>
</dbReference>
<feature type="binding site" evidence="8">
    <location>
        <begin position="206"/>
        <end position="210"/>
    </location>
    <ligand>
        <name>ATP</name>
        <dbReference type="ChEBI" id="CHEBI:30616"/>
    </ligand>
</feature>
<dbReference type="EC" id="6.1.1.2" evidence="8"/>
<evidence type="ECO:0000256" key="7">
    <source>
        <dbReference type="ARBA" id="ARBA00049929"/>
    </source>
</evidence>
<feature type="binding site" evidence="8">
    <location>
        <begin position="28"/>
        <end position="29"/>
    </location>
    <ligand>
        <name>ATP</name>
        <dbReference type="ChEBI" id="CHEBI:30616"/>
    </ligand>
</feature>
<keyword evidence="5 8" id="KW-0648">Protein biosynthesis</keyword>
<keyword evidence="2 8" id="KW-0436">Ligase</keyword>
<feature type="binding site" evidence="8">
    <location>
        <begin position="159"/>
        <end position="161"/>
    </location>
    <ligand>
        <name>ATP</name>
        <dbReference type="ChEBI" id="CHEBI:30616"/>
    </ligand>
</feature>
<feature type="binding site" evidence="8">
    <location>
        <position position="198"/>
    </location>
    <ligand>
        <name>ATP</name>
        <dbReference type="ChEBI" id="CHEBI:30616"/>
    </ligand>
</feature>
<comment type="subunit">
    <text evidence="8">Homodimer.</text>
</comment>
<dbReference type="InterPro" id="IPR002305">
    <property type="entry name" value="aa-tRNA-synth_Ic"/>
</dbReference>
<evidence type="ECO:0000256" key="5">
    <source>
        <dbReference type="ARBA" id="ARBA00022917"/>
    </source>
</evidence>
<dbReference type="Pfam" id="PF00579">
    <property type="entry name" value="tRNA-synt_1b"/>
    <property type="match status" value="1"/>
</dbReference>
<comment type="similarity">
    <text evidence="1 8 9">Belongs to the class-I aminoacyl-tRNA synthetase family.</text>
</comment>
<dbReference type="InterPro" id="IPR024109">
    <property type="entry name" value="Trp-tRNA-ligase_bac-type"/>
</dbReference>
<dbReference type="GO" id="GO:0005829">
    <property type="term" value="C:cytosol"/>
    <property type="evidence" value="ECO:0007669"/>
    <property type="project" value="TreeGrafter"/>
</dbReference>
<dbReference type="FunFam" id="1.10.240.10:FF:000005">
    <property type="entry name" value="Tryptophan--tRNA ligase"/>
    <property type="match status" value="1"/>
</dbReference>
<feature type="binding site" evidence="8">
    <location>
        <begin position="20"/>
        <end position="22"/>
    </location>
    <ligand>
        <name>ATP</name>
        <dbReference type="ChEBI" id="CHEBI:30616"/>
    </ligand>
</feature>